<accession>A0A9D7S937</accession>
<comment type="function">
    <text evidence="3">Responsible for the release of ribosomes from messenger RNA at the termination of protein biosynthesis. May increase the efficiency of translation by recycling ribosomes from one round of translation to another.</text>
</comment>
<dbReference type="Gene3D" id="3.30.1360.40">
    <property type="match status" value="1"/>
</dbReference>
<evidence type="ECO:0000259" key="4">
    <source>
        <dbReference type="Pfam" id="PF01765"/>
    </source>
</evidence>
<dbReference type="Proteomes" id="UP000808349">
    <property type="component" value="Unassembled WGS sequence"/>
</dbReference>
<dbReference type="Gene3D" id="1.10.132.20">
    <property type="entry name" value="Ribosome-recycling factor"/>
    <property type="match status" value="1"/>
</dbReference>
<dbReference type="HAMAP" id="MF_00040">
    <property type="entry name" value="RRF"/>
    <property type="match status" value="1"/>
</dbReference>
<dbReference type="InterPro" id="IPR036191">
    <property type="entry name" value="RRF_sf"/>
</dbReference>
<protein>
    <recommendedName>
        <fullName evidence="3">Ribosome-recycling factor</fullName>
        <shortName evidence="3">RRF</shortName>
    </recommendedName>
    <alternativeName>
        <fullName evidence="3">Ribosome-releasing factor</fullName>
    </alternativeName>
</protein>
<dbReference type="FunFam" id="3.30.1360.40:FF:000001">
    <property type="entry name" value="Ribosome-recycling factor"/>
    <property type="match status" value="1"/>
</dbReference>
<evidence type="ECO:0000256" key="3">
    <source>
        <dbReference type="HAMAP-Rule" id="MF_00040"/>
    </source>
</evidence>
<dbReference type="SUPFAM" id="SSF55194">
    <property type="entry name" value="Ribosome recycling factor, RRF"/>
    <property type="match status" value="1"/>
</dbReference>
<dbReference type="PANTHER" id="PTHR20982:SF3">
    <property type="entry name" value="MITOCHONDRIAL RIBOSOME RECYCLING FACTOR PSEUDO 1"/>
    <property type="match status" value="1"/>
</dbReference>
<dbReference type="GO" id="GO:0006415">
    <property type="term" value="P:translational termination"/>
    <property type="evidence" value="ECO:0007669"/>
    <property type="project" value="UniProtKB-UniRule"/>
</dbReference>
<dbReference type="GO" id="GO:0043023">
    <property type="term" value="F:ribosomal large subunit binding"/>
    <property type="evidence" value="ECO:0007669"/>
    <property type="project" value="TreeGrafter"/>
</dbReference>
<evidence type="ECO:0000256" key="1">
    <source>
        <dbReference type="ARBA" id="ARBA00005912"/>
    </source>
</evidence>
<evidence type="ECO:0000256" key="2">
    <source>
        <dbReference type="ARBA" id="ARBA00022917"/>
    </source>
</evidence>
<name>A0A9D7S937_9BACT</name>
<sequence>MSAELDAFIKHSLTEFDRAIDHLQKELQKVRTGKASTNIVDGILVNYYGSNVPINQVANISLSDSRTIAIQPFEKKVIGDIEKAIFESNLGITPQNDGEMIRITIPPLTEERRKEFVKHIKQYGEEGKVSVRSSRHKVLEFIKKEQKNGLAEDIAKRRETEIQAKVTEYSSKIDKIVESKEKEIMTV</sequence>
<dbReference type="InterPro" id="IPR002661">
    <property type="entry name" value="Ribosome_recyc_fac"/>
</dbReference>
<comment type="similarity">
    <text evidence="1 3">Belongs to the RRF family.</text>
</comment>
<feature type="domain" description="Ribosome recycling factor" evidence="4">
    <location>
        <begin position="23"/>
        <end position="185"/>
    </location>
</feature>
<reference evidence="5 6" key="1">
    <citation type="submission" date="2020-10" db="EMBL/GenBank/DDBJ databases">
        <title>Connecting structure to function with the recovery of over 1000 high-quality activated sludge metagenome-assembled genomes encoding full-length rRNA genes using long-read sequencing.</title>
        <authorList>
            <person name="Singleton C.M."/>
            <person name="Petriglieri F."/>
            <person name="Kristensen J.M."/>
            <person name="Kirkegaard R.H."/>
            <person name="Michaelsen T.Y."/>
            <person name="Andersen M.H."/>
            <person name="Karst S.M."/>
            <person name="Dueholm M.S."/>
            <person name="Nielsen P.H."/>
            <person name="Albertsen M."/>
        </authorList>
    </citation>
    <scope>NUCLEOTIDE SEQUENCE [LARGE SCALE GENOMIC DNA]</scope>
    <source>
        <strain evidence="5">Ribe_18-Q3-R11-54_BAT3C.373</strain>
    </source>
</reference>
<evidence type="ECO:0000313" key="6">
    <source>
        <dbReference type="Proteomes" id="UP000808349"/>
    </source>
</evidence>
<dbReference type="InterPro" id="IPR023584">
    <property type="entry name" value="Ribosome_recyc_fac_dom"/>
</dbReference>
<keyword evidence="2 3" id="KW-0648">Protein biosynthesis</keyword>
<dbReference type="CDD" id="cd00520">
    <property type="entry name" value="RRF"/>
    <property type="match status" value="1"/>
</dbReference>
<dbReference type="EMBL" id="JADKFW010000004">
    <property type="protein sequence ID" value="MBK9717004.1"/>
    <property type="molecule type" value="Genomic_DNA"/>
</dbReference>
<dbReference type="AlphaFoldDB" id="A0A9D7S937"/>
<dbReference type="Pfam" id="PF01765">
    <property type="entry name" value="RRF"/>
    <property type="match status" value="1"/>
</dbReference>
<dbReference type="GO" id="GO:0005737">
    <property type="term" value="C:cytoplasm"/>
    <property type="evidence" value="ECO:0007669"/>
    <property type="project" value="UniProtKB-SubCell"/>
</dbReference>
<gene>
    <name evidence="3 5" type="primary">frr</name>
    <name evidence="5" type="ORF">IPO85_05740</name>
</gene>
<comment type="subcellular location">
    <subcellularLocation>
        <location evidence="3">Cytoplasm</location>
    </subcellularLocation>
</comment>
<evidence type="ECO:0000313" key="5">
    <source>
        <dbReference type="EMBL" id="MBK9717004.1"/>
    </source>
</evidence>
<proteinExistence type="inferred from homology"/>
<keyword evidence="3" id="KW-0963">Cytoplasm</keyword>
<dbReference type="NCBIfam" id="TIGR00496">
    <property type="entry name" value="frr"/>
    <property type="match status" value="1"/>
</dbReference>
<comment type="caution">
    <text evidence="5">The sequence shown here is derived from an EMBL/GenBank/DDBJ whole genome shotgun (WGS) entry which is preliminary data.</text>
</comment>
<organism evidence="5 6">
    <name type="scientific">Candidatus Defluviibacterium haderslevense</name>
    <dbReference type="NCBI Taxonomy" id="2981993"/>
    <lineage>
        <taxon>Bacteria</taxon>
        <taxon>Pseudomonadati</taxon>
        <taxon>Bacteroidota</taxon>
        <taxon>Saprospiria</taxon>
        <taxon>Saprospirales</taxon>
        <taxon>Saprospiraceae</taxon>
        <taxon>Candidatus Defluviibacterium</taxon>
    </lineage>
</organism>
<dbReference type="PANTHER" id="PTHR20982">
    <property type="entry name" value="RIBOSOME RECYCLING FACTOR"/>
    <property type="match status" value="1"/>
</dbReference>